<dbReference type="PANTHER" id="PTHR47027:SF20">
    <property type="entry name" value="REVERSE TRANSCRIPTASE-LIKE PROTEIN WITH RNA-DIRECTED DNA POLYMERASE DOMAIN"/>
    <property type="match status" value="1"/>
</dbReference>
<sequence length="888" mass="103323">MSVKWNDGSEVMLGAAKNGVGGVGFIVLPSVTSRIISMEIVSHRLAILKLRIGKSSTMKVVAVYAPTSAASDDEIEEFYEELHRHLRQKSTYTLVLGDFNAKLGSGHSEDTFIGKFGYGARNERGQRLADFAECTKLYVMNTFFQKRPGRRWTWRAPNDRTRNEIDFVLCDKKRIVKDVSVIAESKVCVHSDHRLIRAKVVVDLREERRRLARASQRRKPQQFSEALFTRAVENTDWSMCVEDIDEDYGSILEKLQKCRSLATVRREGQCRKRLTEATLQMLSDRRKMANAGNTGLEYKILCKELRRRMADDYENFRKERLRKAAEDRASLKKAWREVQVCRKMPTALVNEQGRRTTVRKEMEEICQNYFNALFASTKSIAPPSIERIERVPEVLSAEIEKAVRQMKPGKAVGPDETRAEEIRAGGEVLAKALSIRFTKYINTGRIPEQWKHARTVLIPKKGDREDIRNYRPITLLSHLYKIFMRVIYARMERTLDDNMPREQAGFRRRFSTIDHIFTISQLTERCREYKLPLCLLFVDFEKAFDSVEHNAVLRAMTDQGVEAAYVRILQETMRESHTEITLFERPLKIYMKRGVKQGDICSPKAFTCALQSVMRQVAEKDGFEIDGETLQMLLFADDVVLIASKPETLQSLLNEMCHLTESIGLKIHPGKTKWMKNAHCDDFEIKLNNQLVERVEHYVYLGQAIRMDNDLRLELSRRRKAGWTAFSKIDVLLKNKDIPAQTKSQLFHSSVLPALLYGCETWNLTKAEERSLQVTQRAMERQMLGISRLEHKKNEEIREISQLHEIVNLLYKRKKSWAGHVARMKDNRWTVRLLHWYPRTKRPTGRPPLRWIDPLWRQIGRTWTRLAQDRGKWHGCELRPQWTRNSST</sequence>
<dbReference type="EMBL" id="JARK01001354">
    <property type="protein sequence ID" value="EYC21986.1"/>
    <property type="molecule type" value="Genomic_DNA"/>
</dbReference>
<dbReference type="CDD" id="cd01650">
    <property type="entry name" value="RT_nLTR_like"/>
    <property type="match status" value="1"/>
</dbReference>
<dbReference type="Proteomes" id="UP000024635">
    <property type="component" value="Unassembled WGS sequence"/>
</dbReference>
<feature type="domain" description="Reverse transcriptase" evidence="1">
    <location>
        <begin position="439"/>
        <end position="705"/>
    </location>
</feature>
<dbReference type="SUPFAM" id="SSF56219">
    <property type="entry name" value="DNase I-like"/>
    <property type="match status" value="1"/>
</dbReference>
<dbReference type="InterPro" id="IPR005135">
    <property type="entry name" value="Endo/exonuclease/phosphatase"/>
</dbReference>
<dbReference type="InterPro" id="IPR036691">
    <property type="entry name" value="Endo/exonu/phosph_ase_sf"/>
</dbReference>
<evidence type="ECO:0000313" key="2">
    <source>
        <dbReference type="EMBL" id="EYC21986.1"/>
    </source>
</evidence>
<dbReference type="Gene3D" id="3.60.10.10">
    <property type="entry name" value="Endonuclease/exonuclease/phosphatase"/>
    <property type="match status" value="1"/>
</dbReference>
<reference evidence="3" key="1">
    <citation type="journal article" date="2015" name="Nat. Genet.">
        <title>The genome and transcriptome of the zoonotic hookworm Ancylostoma ceylanicum identify infection-specific gene families.</title>
        <authorList>
            <person name="Schwarz E.M."/>
            <person name="Hu Y."/>
            <person name="Antoshechkin I."/>
            <person name="Miller M.M."/>
            <person name="Sternberg P.W."/>
            <person name="Aroian R.V."/>
        </authorList>
    </citation>
    <scope>NUCLEOTIDE SEQUENCE</scope>
    <source>
        <strain evidence="3">HY135</strain>
    </source>
</reference>
<dbReference type="AlphaFoldDB" id="A0A016V419"/>
<comment type="caution">
    <text evidence="2">The sequence shown here is derived from an EMBL/GenBank/DDBJ whole genome shotgun (WGS) entry which is preliminary data.</text>
</comment>
<gene>
    <name evidence="2" type="primary">Acey_s0018.g3646</name>
    <name evidence="2" type="ORF">Y032_0018g3646</name>
</gene>
<dbReference type="PROSITE" id="PS50878">
    <property type="entry name" value="RT_POL"/>
    <property type="match status" value="1"/>
</dbReference>
<dbReference type="CDD" id="cd09076">
    <property type="entry name" value="L1-EN"/>
    <property type="match status" value="1"/>
</dbReference>
<dbReference type="InterPro" id="IPR000477">
    <property type="entry name" value="RT_dom"/>
</dbReference>
<dbReference type="Pfam" id="PF00078">
    <property type="entry name" value="RVT_1"/>
    <property type="match status" value="1"/>
</dbReference>
<protein>
    <recommendedName>
        <fullName evidence="1">Reverse transcriptase domain-containing protein</fullName>
    </recommendedName>
</protein>
<keyword evidence="3" id="KW-1185">Reference proteome</keyword>
<evidence type="ECO:0000259" key="1">
    <source>
        <dbReference type="PROSITE" id="PS50878"/>
    </source>
</evidence>
<dbReference type="InterPro" id="IPR043502">
    <property type="entry name" value="DNA/RNA_pol_sf"/>
</dbReference>
<accession>A0A016V419</accession>
<dbReference type="STRING" id="53326.A0A016V419"/>
<dbReference type="Pfam" id="PF14529">
    <property type="entry name" value="Exo_endo_phos_2"/>
    <property type="match status" value="1"/>
</dbReference>
<dbReference type="GO" id="GO:0003824">
    <property type="term" value="F:catalytic activity"/>
    <property type="evidence" value="ECO:0007669"/>
    <property type="project" value="InterPro"/>
</dbReference>
<dbReference type="OrthoDB" id="5818039at2759"/>
<name>A0A016V419_9BILA</name>
<evidence type="ECO:0000313" key="3">
    <source>
        <dbReference type="Proteomes" id="UP000024635"/>
    </source>
</evidence>
<proteinExistence type="predicted"/>
<organism evidence="2 3">
    <name type="scientific">Ancylostoma ceylanicum</name>
    <dbReference type="NCBI Taxonomy" id="53326"/>
    <lineage>
        <taxon>Eukaryota</taxon>
        <taxon>Metazoa</taxon>
        <taxon>Ecdysozoa</taxon>
        <taxon>Nematoda</taxon>
        <taxon>Chromadorea</taxon>
        <taxon>Rhabditida</taxon>
        <taxon>Rhabditina</taxon>
        <taxon>Rhabditomorpha</taxon>
        <taxon>Strongyloidea</taxon>
        <taxon>Ancylostomatidae</taxon>
        <taxon>Ancylostomatinae</taxon>
        <taxon>Ancylostoma</taxon>
    </lineage>
</organism>
<dbReference type="SUPFAM" id="SSF56672">
    <property type="entry name" value="DNA/RNA polymerases"/>
    <property type="match status" value="1"/>
</dbReference>
<dbReference type="PANTHER" id="PTHR47027">
    <property type="entry name" value="REVERSE TRANSCRIPTASE DOMAIN-CONTAINING PROTEIN"/>
    <property type="match status" value="1"/>
</dbReference>